<accession>A0A1Y2H538</accession>
<dbReference type="AlphaFoldDB" id="A0A1Y2H538"/>
<dbReference type="RefSeq" id="XP_021885837.1">
    <property type="nucleotide sequence ID" value="XM_022028378.1"/>
</dbReference>
<dbReference type="GO" id="GO:0000329">
    <property type="term" value="C:fungal-type vacuole membrane"/>
    <property type="evidence" value="ECO:0007669"/>
    <property type="project" value="InterPro"/>
</dbReference>
<dbReference type="STRING" id="64571.A0A1Y2H538"/>
<protein>
    <recommendedName>
        <fullName evidence="5">IMD domain-containing protein</fullName>
    </recommendedName>
</protein>
<feature type="compositionally biased region" description="Low complexity" evidence="2">
    <location>
        <begin position="611"/>
        <end position="639"/>
    </location>
</feature>
<dbReference type="Proteomes" id="UP000193648">
    <property type="component" value="Unassembled WGS sequence"/>
</dbReference>
<evidence type="ECO:0000313" key="4">
    <source>
        <dbReference type="Proteomes" id="UP000193648"/>
    </source>
</evidence>
<dbReference type="PANTHER" id="PTHR38407:SF1">
    <property type="entry name" value="PROTEIN IVY1"/>
    <property type="match status" value="1"/>
</dbReference>
<feature type="region of interest" description="Disordered" evidence="2">
    <location>
        <begin position="596"/>
        <end position="690"/>
    </location>
</feature>
<comment type="caution">
    <text evidence="3">The sequence shown here is derived from an EMBL/GenBank/DDBJ whole genome shotgun (WGS) entry which is preliminary data.</text>
</comment>
<feature type="compositionally biased region" description="Polar residues" evidence="2">
    <location>
        <begin position="451"/>
        <end position="480"/>
    </location>
</feature>
<name>A0A1Y2H538_9FUNG</name>
<evidence type="ECO:0000256" key="2">
    <source>
        <dbReference type="SAM" id="MobiDB-lite"/>
    </source>
</evidence>
<gene>
    <name evidence="3" type="ORF">BCR41DRAFT_391620</name>
</gene>
<dbReference type="OrthoDB" id="5594612at2759"/>
<feature type="compositionally biased region" description="Low complexity" evidence="2">
    <location>
        <begin position="352"/>
        <end position="362"/>
    </location>
</feature>
<evidence type="ECO:0008006" key="5">
    <source>
        <dbReference type="Google" id="ProtNLM"/>
    </source>
</evidence>
<feature type="compositionally biased region" description="Polar residues" evidence="2">
    <location>
        <begin position="810"/>
        <end position="824"/>
    </location>
</feature>
<evidence type="ECO:0000313" key="3">
    <source>
        <dbReference type="EMBL" id="ORZ28152.1"/>
    </source>
</evidence>
<sequence length="824" mass="89280">MPAMLSTVSLIDPTTLNPSFSGPENSRMGRPAVIITRADQQTSVDQTQLLLTNAKAYRLQMLALSKAAANFGYALEKIAHSKAAVRDASNVSSSLQAAAGLHYLMSNHHQILSDTLYKQFEIPLLQHLDTHKNNIEASEAQYERSMRDMSQKIKETEAASMQNGHLLQFRQALATLTMQVDELERIKLGYYFSNLESEQANLQLILQKTSTIVRAEVDIYERIASKGLNDSILEPMTTQGPDPYFIYPTTEEFSSIFSILPSTPIIPTTGAGATGTITPQPDAIMSSFYGYHENNPFSTARNLNNSTTRDRHLFGDASSIESKEESVLKKAATIVSIGQQHKPPALDSKSNATTVTTTTSTTSTTTTTTAASIATRKDTASASLSSNDQKRAGKGNQVQAIETISEESDKSASSSEKTRQAFGTRSDEGDDSSNSTAKQESKQSEESSGEATVTENQASTSHSTQNGHNETSTTRSSNGVDLQAGKQHHRNQTATSPSVSAPATPSEPASSVRSHSLRSRSGSRSHLLASTPDSPPVRGMIHIGQDSELLNNRDFSFSYEPSELLEQRNMHSQLNLSRHGAHNGLQPFAFHELEEEEGGFGATPPTRLMRTTHSSPSSQQHHPGHSHSQSNSPSASQTHSRNHSHHLQGLRHHSSDGQLSQSSSSVLSSVGSTHSGLSLHGTLQHRRSTGRIKTDLETAANMFDKSLDEPFLPSMTARGPTASEDRLREMRRGFDDGMPAFFPDEIDLPSQNSQPRSLHGFGSGSASGNASRRQSGFDQDMDKTFDTSPPSSVSNRPPSVVESIRMADGSSKNVSMTNVNEIAA</sequence>
<dbReference type="PANTHER" id="PTHR38407">
    <property type="entry name" value="PROTEIN IVY1"/>
    <property type="match status" value="1"/>
</dbReference>
<proteinExistence type="predicted"/>
<feature type="compositionally biased region" description="Low complexity" evidence="2">
    <location>
        <begin position="493"/>
        <end position="514"/>
    </location>
</feature>
<feature type="region of interest" description="Disordered" evidence="2">
    <location>
        <begin position="377"/>
        <end position="541"/>
    </location>
</feature>
<feature type="region of interest" description="Disordered" evidence="2">
    <location>
        <begin position="339"/>
        <end position="362"/>
    </location>
</feature>
<keyword evidence="4" id="KW-1185">Reference proteome</keyword>
<keyword evidence="1" id="KW-0175">Coiled coil</keyword>
<feature type="compositionally biased region" description="Low complexity" evidence="2">
    <location>
        <begin position="764"/>
        <end position="776"/>
    </location>
</feature>
<dbReference type="InterPro" id="IPR037470">
    <property type="entry name" value="IVY1"/>
</dbReference>
<feature type="compositionally biased region" description="Low complexity" evidence="2">
    <location>
        <begin position="788"/>
        <end position="803"/>
    </location>
</feature>
<dbReference type="InterPro" id="IPR027267">
    <property type="entry name" value="AH/BAR_dom_sf"/>
</dbReference>
<organism evidence="3 4">
    <name type="scientific">Lobosporangium transversale</name>
    <dbReference type="NCBI Taxonomy" id="64571"/>
    <lineage>
        <taxon>Eukaryota</taxon>
        <taxon>Fungi</taxon>
        <taxon>Fungi incertae sedis</taxon>
        <taxon>Mucoromycota</taxon>
        <taxon>Mortierellomycotina</taxon>
        <taxon>Mortierellomycetes</taxon>
        <taxon>Mortierellales</taxon>
        <taxon>Mortierellaceae</taxon>
        <taxon>Lobosporangium</taxon>
    </lineage>
</organism>
<evidence type="ECO:0000256" key="1">
    <source>
        <dbReference type="SAM" id="Coils"/>
    </source>
</evidence>
<dbReference type="GO" id="GO:0005543">
    <property type="term" value="F:phospholipid binding"/>
    <property type="evidence" value="ECO:0007669"/>
    <property type="project" value="InterPro"/>
</dbReference>
<feature type="region of interest" description="Disordered" evidence="2">
    <location>
        <begin position="747"/>
        <end position="824"/>
    </location>
</feature>
<feature type="compositionally biased region" description="Low complexity" evidence="2">
    <location>
        <begin position="656"/>
        <end position="682"/>
    </location>
</feature>
<feature type="compositionally biased region" description="Basic residues" evidence="2">
    <location>
        <begin position="640"/>
        <end position="652"/>
    </location>
</feature>
<dbReference type="EMBL" id="MCFF01000002">
    <property type="protein sequence ID" value="ORZ28152.1"/>
    <property type="molecule type" value="Genomic_DNA"/>
</dbReference>
<dbReference type="Gene3D" id="1.20.1270.60">
    <property type="entry name" value="Arfaptin homology (AH) domain/BAR domain"/>
    <property type="match status" value="1"/>
</dbReference>
<dbReference type="GeneID" id="33570221"/>
<feature type="coiled-coil region" evidence="1">
    <location>
        <begin position="128"/>
        <end position="186"/>
    </location>
</feature>
<reference evidence="3 4" key="1">
    <citation type="submission" date="2016-07" db="EMBL/GenBank/DDBJ databases">
        <title>Pervasive Adenine N6-methylation of Active Genes in Fungi.</title>
        <authorList>
            <consortium name="DOE Joint Genome Institute"/>
            <person name="Mondo S.J."/>
            <person name="Dannebaum R.O."/>
            <person name="Kuo R.C."/>
            <person name="Labutti K."/>
            <person name="Haridas S."/>
            <person name="Kuo A."/>
            <person name="Salamov A."/>
            <person name="Ahrendt S.R."/>
            <person name="Lipzen A."/>
            <person name="Sullivan W."/>
            <person name="Andreopoulos W.B."/>
            <person name="Clum A."/>
            <person name="Lindquist E."/>
            <person name="Daum C."/>
            <person name="Ramamoorthy G.K."/>
            <person name="Gryganskyi A."/>
            <person name="Culley D."/>
            <person name="Magnuson J.K."/>
            <person name="James T.Y."/>
            <person name="O'Malley M.A."/>
            <person name="Stajich J.E."/>
            <person name="Spatafora J.W."/>
            <person name="Visel A."/>
            <person name="Grigoriev I.V."/>
        </authorList>
    </citation>
    <scope>NUCLEOTIDE SEQUENCE [LARGE SCALE GENOMIC DNA]</scope>
    <source>
        <strain evidence="3 4">NRRL 3116</strain>
    </source>
</reference>
<dbReference type="GO" id="GO:0042144">
    <property type="term" value="P:vacuole fusion, non-autophagic"/>
    <property type="evidence" value="ECO:0007669"/>
    <property type="project" value="InterPro"/>
</dbReference>
<dbReference type="InParanoid" id="A0A1Y2H538"/>